<reference evidence="3 4" key="3">
    <citation type="journal article" date="2022" name="Nat. Commun.">
        <title>Programmable RNA targeting by bacterial Argonaute nucleases with unconventional guide binding and cleavage specificity.</title>
        <authorList>
            <person name="Lisitskaya L."/>
            <person name="Shin Y."/>
            <person name="Agapov A."/>
            <person name="Olina A."/>
            <person name="Kropocheva E."/>
            <person name="Ryazansky S."/>
            <person name="Aravin A.A."/>
            <person name="Esyunina D."/>
            <person name="Murakami K.S."/>
            <person name="Kulbachinskiy A."/>
        </authorList>
    </citation>
    <scope>X-RAY CRYSTALLOGRAPHY (2.50 ANGSTROMS)</scope>
</reference>
<gene>
    <name evidence="1" type="ORF">CVM52_05730</name>
</gene>
<dbReference type="SUPFAM" id="SSF53098">
    <property type="entry name" value="Ribonuclease H-like"/>
    <property type="match status" value="1"/>
</dbReference>
<dbReference type="AlphaFoldDB" id="A0A2M8J4C7"/>
<accession>A0A2M8J4C7</accession>
<dbReference type="InterPro" id="IPR036397">
    <property type="entry name" value="RNaseH_sf"/>
</dbReference>
<dbReference type="OrthoDB" id="784375at2"/>
<dbReference type="RefSeq" id="WP_100161590.1">
    <property type="nucleotide sequence ID" value="NZ_PGTB01000011.1"/>
</dbReference>
<name>A0A2M8J4C7_9RHOB</name>
<dbReference type="InterPro" id="IPR012337">
    <property type="entry name" value="RNaseH-like_sf"/>
</dbReference>
<evidence type="ECO:0007829" key="5">
    <source>
        <dbReference type="PDB" id="7R8I"/>
    </source>
</evidence>
<reference evidence="5" key="2">
    <citation type="submission" date="2021-06" db="PDB data bank">
        <title>Crystal structure of Pseudooceanicola lipolyticus Argonaute bound to 5' OH guide DNA in the presence of Mg2+.</title>
        <authorList>
            <person name="Shin Y."/>
            <person name="Murakami K.S."/>
        </authorList>
    </citation>
    <scope>X-RAY CRYSTALLOGRAPHY (2.40 ANGSTROMS)</scope>
</reference>
<organism evidence="1 2">
    <name type="scientific">Pseudooceanicola lipolyticus</name>
    <dbReference type="NCBI Taxonomy" id="2029104"/>
    <lineage>
        <taxon>Bacteria</taxon>
        <taxon>Pseudomonadati</taxon>
        <taxon>Pseudomonadota</taxon>
        <taxon>Alphaproteobacteria</taxon>
        <taxon>Rhodobacterales</taxon>
        <taxon>Paracoccaceae</taxon>
        <taxon>Pseudooceanicola</taxon>
    </lineage>
</organism>
<dbReference type="PDB" id="7R8F">
    <property type="method" value="X-ray"/>
    <property type="resolution" value="3.16 A"/>
    <property type="chains" value="A=1-789"/>
</dbReference>
<evidence type="ECO:0000313" key="2">
    <source>
        <dbReference type="Proteomes" id="UP000231553"/>
    </source>
</evidence>
<dbReference type="PDB" id="7R8K">
    <property type="method" value="X-ray"/>
    <property type="resolution" value="3.28 A"/>
    <property type="chains" value="A=1-789"/>
</dbReference>
<protein>
    <recommendedName>
        <fullName evidence="6">Piwi domain-containing protein</fullName>
    </recommendedName>
</protein>
<evidence type="ECO:0007829" key="3">
    <source>
        <dbReference type="PDB" id="7R8F"/>
    </source>
</evidence>
<comment type="caution">
    <text evidence="1">The sequence shown here is derived from an EMBL/GenBank/DDBJ whole genome shotgun (WGS) entry which is preliminary data.</text>
</comment>
<dbReference type="GO" id="GO:0003676">
    <property type="term" value="F:nucleic acid binding"/>
    <property type="evidence" value="ECO:0007669"/>
    <property type="project" value="InterPro"/>
</dbReference>
<evidence type="ECO:0008006" key="6">
    <source>
        <dbReference type="Google" id="ProtNLM"/>
    </source>
</evidence>
<dbReference type="EMBL" id="PGTB01000011">
    <property type="protein sequence ID" value="PJE37626.1"/>
    <property type="molecule type" value="Genomic_DNA"/>
</dbReference>
<dbReference type="Gene3D" id="3.30.420.10">
    <property type="entry name" value="Ribonuclease H-like superfamily/Ribonuclease H"/>
    <property type="match status" value="1"/>
</dbReference>
<dbReference type="PDB" id="7R8I">
    <property type="method" value="X-ray"/>
    <property type="resolution" value="2.40 A"/>
    <property type="chains" value="A=1-789"/>
</dbReference>
<evidence type="ECO:0007829" key="4">
    <source>
        <dbReference type="PDB" id="7R8G"/>
    </source>
</evidence>
<reference evidence="1 2" key="1">
    <citation type="journal article" date="2018" name="Int. J. Syst. Evol. Microbiol.">
        <title>Pseudooceanicola lipolyticus sp. nov., a marine alphaproteobacterium, reclassification of Oceanicola flagellatus as Pseudooceanicola flagellatus comb. nov. and emended description of the genus Pseudooceanicola.</title>
        <authorList>
            <person name="Huang M.-M."/>
            <person name="Guo L.-L."/>
            <person name="Wu Y.-H."/>
            <person name="Lai Q.-L."/>
            <person name="Shao Z.-Z."/>
            <person name="Wang C.-S."/>
            <person name="Wu M."/>
            <person name="Xu X.-W."/>
        </authorList>
    </citation>
    <scope>NUCLEOTIDE SEQUENCE [LARGE SCALE GENOMIC DNA]</scope>
    <source>
        <strain evidence="1 2">157</strain>
    </source>
</reference>
<keyword evidence="2" id="KW-1185">Reference proteome</keyword>
<dbReference type="SMR" id="A0A2M8J4C7"/>
<keyword evidence="3 4" id="KW-0002">3D-structure</keyword>
<proteinExistence type="evidence at protein level"/>
<sequence length="789" mass="87920">MTLETTLFPLEGLEGLTASYQLYAVKGLSGLDETEYHKNVNLLVRRLSFSMKAPFVALSRDGEQFIAVPNYVTEFPVDHRVVRAMVKLVPTGEPLNLRFDAADDEYDGLRLRYLDFVLQQPLFANHHLWQPGSGQPFFHKKPLKRLDDVDLYDGVSVRAAKHPEGGFGIVCDARSKFITHTPIGARADRKRLGKLINRSCLYKMGDHWYQFRIDAVSDWKVGEPSLFEGNVPISLAQQLVRTAGNAAPKSIIDLDPEGGALEYFTSTNERRMAPAELCFLIEDTHGRRAAKLQRQTILSPSERRARVNGFIRRYLSELNIGGAKLSAGARAHAFFTETHMPPALSFGNGTVLAPDTSKDRFQAMQEYSSMRRTMMLDKKVGFFHQDVFPPQTLLLPESVKKSWGPAFASDFVGTVQELYPAGGYRPEIIEYRDKAYGGGVPGQMKALLEVAERGEIKSGDVLVMLHRINGAPRAQDKLAAMVCNEFEKRFGKRVQVIHSDSPGRGYKRIFKNDKPTYVQQRGRGVNIKGYLKGAALNKVCLGNSRWPFVLRDPLNADVTIGIDVKNNMAVFTMVAEGGRIVRVQRSRSRQREQLLESQVTQVITEMLSKELPEIKKQVQRVVIHRDGRAWPAEIAGARKTFADMAESGLIAVDADVSVFEVLKSSPAPLRLFSFEEPTQENPKGVINPVLGSWLKLSENDGYICTTGAPLLLQGTADPLHVRKAFGPMAIEDALKDVFDLSCLTWPKPDSCMRLPLTIKLCDIALFDDAAEYDVDVVRFADGNTGEASA</sequence>
<dbReference type="PDB" id="7R8J">
    <property type="method" value="X-ray"/>
    <property type="resolution" value="2.70 A"/>
    <property type="chains" value="A=1-789"/>
</dbReference>
<dbReference type="PDB" id="7R8H">
    <property type="method" value="X-ray"/>
    <property type="resolution" value="2.54 A"/>
    <property type="chains" value="A=1-789"/>
</dbReference>
<dbReference type="Proteomes" id="UP000231553">
    <property type="component" value="Unassembled WGS sequence"/>
</dbReference>
<dbReference type="PDB" id="7R8G">
    <property type="method" value="X-ray"/>
    <property type="resolution" value="2.50 A"/>
    <property type="chains" value="A=1-789"/>
</dbReference>
<evidence type="ECO:0000313" key="1">
    <source>
        <dbReference type="EMBL" id="PJE37626.1"/>
    </source>
</evidence>